<sequence length="97" mass="10722">MCRTARGSDIKMDARPEEPLSLLTSAPRPAASFSLKCDDIKAPSRVSRPLPWLRFVALRGCFVELQAEGLSVIFATDDVKKWHLPGSELSACRIVHT</sequence>
<dbReference type="EMBL" id="OZ035838">
    <property type="protein sequence ID" value="CAL1584846.1"/>
    <property type="molecule type" value="Genomic_DNA"/>
</dbReference>
<organism evidence="1 2">
    <name type="scientific">Knipowitschia caucasica</name>
    <name type="common">Caucasian dwarf goby</name>
    <name type="synonym">Pomatoschistus caucasicus</name>
    <dbReference type="NCBI Taxonomy" id="637954"/>
    <lineage>
        <taxon>Eukaryota</taxon>
        <taxon>Metazoa</taxon>
        <taxon>Chordata</taxon>
        <taxon>Craniata</taxon>
        <taxon>Vertebrata</taxon>
        <taxon>Euteleostomi</taxon>
        <taxon>Actinopterygii</taxon>
        <taxon>Neopterygii</taxon>
        <taxon>Teleostei</taxon>
        <taxon>Neoteleostei</taxon>
        <taxon>Acanthomorphata</taxon>
        <taxon>Gobiaria</taxon>
        <taxon>Gobiiformes</taxon>
        <taxon>Gobioidei</taxon>
        <taxon>Gobiidae</taxon>
        <taxon>Gobiinae</taxon>
        <taxon>Knipowitschia</taxon>
    </lineage>
</organism>
<accession>A0AAV2K906</accession>
<gene>
    <name evidence="1" type="ORF">KC01_LOCUS15114</name>
</gene>
<reference evidence="1 2" key="1">
    <citation type="submission" date="2024-04" db="EMBL/GenBank/DDBJ databases">
        <authorList>
            <person name="Waldvogel A.-M."/>
            <person name="Schoenle A."/>
        </authorList>
    </citation>
    <scope>NUCLEOTIDE SEQUENCE [LARGE SCALE GENOMIC DNA]</scope>
</reference>
<evidence type="ECO:0000313" key="2">
    <source>
        <dbReference type="Proteomes" id="UP001497482"/>
    </source>
</evidence>
<name>A0AAV2K906_KNICA</name>
<evidence type="ECO:0000313" key="1">
    <source>
        <dbReference type="EMBL" id="CAL1584846.1"/>
    </source>
</evidence>
<protein>
    <submittedName>
        <fullName evidence="1">Uncharacterized protein</fullName>
    </submittedName>
</protein>
<keyword evidence="2" id="KW-1185">Reference proteome</keyword>
<dbReference type="AlphaFoldDB" id="A0AAV2K906"/>
<dbReference type="Proteomes" id="UP001497482">
    <property type="component" value="Chromosome 16"/>
</dbReference>
<proteinExistence type="predicted"/>